<evidence type="ECO:0000256" key="2">
    <source>
        <dbReference type="SAM" id="SignalP"/>
    </source>
</evidence>
<feature type="compositionally biased region" description="Low complexity" evidence="1">
    <location>
        <begin position="143"/>
        <end position="177"/>
    </location>
</feature>
<proteinExistence type="predicted"/>
<feature type="region of interest" description="Disordered" evidence="1">
    <location>
        <begin position="140"/>
        <end position="184"/>
    </location>
</feature>
<reference evidence="3" key="1">
    <citation type="journal article" date="2021" name="PeerJ">
        <title>Extensive microbial diversity within the chicken gut microbiome revealed by metagenomics and culture.</title>
        <authorList>
            <person name="Gilroy R."/>
            <person name="Ravi A."/>
            <person name="Getino M."/>
            <person name="Pursley I."/>
            <person name="Horton D.L."/>
            <person name="Alikhan N.F."/>
            <person name="Baker D."/>
            <person name="Gharbi K."/>
            <person name="Hall N."/>
            <person name="Watson M."/>
            <person name="Adriaenssens E.M."/>
            <person name="Foster-Nyarko E."/>
            <person name="Jarju S."/>
            <person name="Secka A."/>
            <person name="Antonio M."/>
            <person name="Oren A."/>
            <person name="Chaudhuri R.R."/>
            <person name="La Ragione R."/>
            <person name="Hildebrand F."/>
            <person name="Pallen M.J."/>
        </authorList>
    </citation>
    <scope>NUCLEOTIDE SEQUENCE</scope>
    <source>
        <strain evidence="3">14975</strain>
    </source>
</reference>
<organism evidence="3 4">
    <name type="scientific">Candidatus Akkermansia intestinigallinarum</name>
    <dbReference type="NCBI Taxonomy" id="2838431"/>
    <lineage>
        <taxon>Bacteria</taxon>
        <taxon>Pseudomonadati</taxon>
        <taxon>Verrucomicrobiota</taxon>
        <taxon>Verrucomicrobiia</taxon>
        <taxon>Verrucomicrobiales</taxon>
        <taxon>Akkermansiaceae</taxon>
        <taxon>Akkermansia</taxon>
    </lineage>
</organism>
<feature type="signal peptide" evidence="2">
    <location>
        <begin position="1"/>
        <end position="18"/>
    </location>
</feature>
<name>A0A9D1VCF6_9BACT</name>
<feature type="chain" id="PRO_5039731107" evidence="2">
    <location>
        <begin position="19"/>
        <end position="184"/>
    </location>
</feature>
<sequence length="184" mass="19421">MRFLPAIILPALLTPLSAAPSNPNDPVAADEFPGLQFLPVGSVVKGITIPRYAEHRAEAKFMAEELEVVSRSAVRLTRICALLYGAGNLTTRLEAEEAGYNFADSLVTTERCTTLSDPRFTARGTRAVYASDKGRGILRGPVRTTLTTRSRSTASPAEASTKAAPDTPAAPAAAPEASGKSPRP</sequence>
<reference evidence="3" key="2">
    <citation type="submission" date="2021-04" db="EMBL/GenBank/DDBJ databases">
        <authorList>
            <person name="Gilroy R."/>
        </authorList>
    </citation>
    <scope>NUCLEOTIDE SEQUENCE</scope>
    <source>
        <strain evidence="3">14975</strain>
    </source>
</reference>
<dbReference type="Proteomes" id="UP000823964">
    <property type="component" value="Unassembled WGS sequence"/>
</dbReference>
<protein>
    <submittedName>
        <fullName evidence="3">Uncharacterized protein</fullName>
    </submittedName>
</protein>
<dbReference type="AlphaFoldDB" id="A0A9D1VCF6"/>
<evidence type="ECO:0000313" key="4">
    <source>
        <dbReference type="Proteomes" id="UP000823964"/>
    </source>
</evidence>
<accession>A0A9D1VCF6</accession>
<dbReference type="EMBL" id="DXFQ01000120">
    <property type="protein sequence ID" value="HIX20245.1"/>
    <property type="molecule type" value="Genomic_DNA"/>
</dbReference>
<gene>
    <name evidence="3" type="ORF">H9862_06575</name>
</gene>
<comment type="caution">
    <text evidence="3">The sequence shown here is derived from an EMBL/GenBank/DDBJ whole genome shotgun (WGS) entry which is preliminary data.</text>
</comment>
<evidence type="ECO:0000256" key="1">
    <source>
        <dbReference type="SAM" id="MobiDB-lite"/>
    </source>
</evidence>
<keyword evidence="2" id="KW-0732">Signal</keyword>
<evidence type="ECO:0000313" key="3">
    <source>
        <dbReference type="EMBL" id="HIX20245.1"/>
    </source>
</evidence>